<dbReference type="GeneID" id="91087014"/>
<feature type="compositionally biased region" description="Basic and acidic residues" evidence="2">
    <location>
        <begin position="245"/>
        <end position="257"/>
    </location>
</feature>
<feature type="compositionally biased region" description="Low complexity" evidence="2">
    <location>
        <begin position="392"/>
        <end position="420"/>
    </location>
</feature>
<keyword evidence="3" id="KW-0472">Membrane</keyword>
<dbReference type="AlphaFoldDB" id="A0A1E3IAU0"/>
<organism evidence="4 5">
    <name type="scientific">Cryptococcus depauperatus CBS 7841</name>
    <dbReference type="NCBI Taxonomy" id="1295531"/>
    <lineage>
        <taxon>Eukaryota</taxon>
        <taxon>Fungi</taxon>
        <taxon>Dikarya</taxon>
        <taxon>Basidiomycota</taxon>
        <taxon>Agaricomycotina</taxon>
        <taxon>Tremellomycetes</taxon>
        <taxon>Tremellales</taxon>
        <taxon>Cryptococcaceae</taxon>
        <taxon>Cryptococcus</taxon>
    </lineage>
</organism>
<feature type="compositionally biased region" description="Low complexity" evidence="2">
    <location>
        <begin position="645"/>
        <end position="661"/>
    </location>
</feature>
<keyword evidence="3" id="KW-0812">Transmembrane</keyword>
<evidence type="ECO:0000313" key="5">
    <source>
        <dbReference type="Proteomes" id="UP000094043"/>
    </source>
</evidence>
<feature type="region of interest" description="Disordered" evidence="2">
    <location>
        <begin position="392"/>
        <end position="428"/>
    </location>
</feature>
<evidence type="ECO:0000256" key="3">
    <source>
        <dbReference type="SAM" id="Phobius"/>
    </source>
</evidence>
<accession>A0A1E3IAU0</accession>
<dbReference type="Proteomes" id="UP000094043">
    <property type="component" value="Chromosome 3"/>
</dbReference>
<feature type="compositionally biased region" description="Pro residues" evidence="2">
    <location>
        <begin position="662"/>
        <end position="676"/>
    </location>
</feature>
<reference evidence="4" key="1">
    <citation type="submission" date="2016-06" db="EMBL/GenBank/DDBJ databases">
        <authorList>
            <person name="Cuomo C."/>
            <person name="Litvintseva A."/>
            <person name="Heitman J."/>
            <person name="Chen Y."/>
            <person name="Sun S."/>
            <person name="Springer D."/>
            <person name="Dromer F."/>
            <person name="Young S."/>
            <person name="Zeng Q."/>
            <person name="Chapman S."/>
            <person name="Gujja S."/>
            <person name="Saif S."/>
            <person name="Birren B."/>
        </authorList>
    </citation>
    <scope>NUCLEOTIDE SEQUENCE</scope>
    <source>
        <strain evidence="4">CBS 7841</strain>
    </source>
</reference>
<feature type="region of interest" description="Disordered" evidence="2">
    <location>
        <begin position="549"/>
        <end position="593"/>
    </location>
</feature>
<evidence type="ECO:0000256" key="1">
    <source>
        <dbReference type="SAM" id="Coils"/>
    </source>
</evidence>
<reference evidence="4" key="2">
    <citation type="journal article" date="2022" name="Elife">
        <title>Obligate sexual reproduction of a homothallic fungus closely related to the Cryptococcus pathogenic species complex.</title>
        <authorList>
            <person name="Passer A.R."/>
            <person name="Clancey S.A."/>
            <person name="Shea T."/>
            <person name="David-Palma M."/>
            <person name="Averette A.F."/>
            <person name="Boekhout T."/>
            <person name="Porcel B.M."/>
            <person name="Nowrousian M."/>
            <person name="Cuomo C.A."/>
            <person name="Sun S."/>
            <person name="Heitman J."/>
            <person name="Coelho M.A."/>
        </authorList>
    </citation>
    <scope>NUCLEOTIDE SEQUENCE</scope>
    <source>
        <strain evidence="4">CBS 7841</strain>
    </source>
</reference>
<feature type="compositionally biased region" description="Basic and acidic residues" evidence="2">
    <location>
        <begin position="79"/>
        <end position="103"/>
    </location>
</feature>
<feature type="coiled-coil region" evidence="1">
    <location>
        <begin position="319"/>
        <end position="349"/>
    </location>
</feature>
<gene>
    <name evidence="4" type="ORF">L203_102803</name>
</gene>
<reference evidence="4" key="3">
    <citation type="submission" date="2024-01" db="EMBL/GenBank/DDBJ databases">
        <authorList>
            <person name="Coelho M.A."/>
            <person name="David-Palma M."/>
            <person name="Shea T."/>
            <person name="Sun S."/>
            <person name="Cuomo C.A."/>
            <person name="Heitman J."/>
        </authorList>
    </citation>
    <scope>NUCLEOTIDE SEQUENCE</scope>
    <source>
        <strain evidence="4">CBS 7841</strain>
    </source>
</reference>
<keyword evidence="1" id="KW-0175">Coiled coil</keyword>
<feature type="region of interest" description="Disordered" evidence="2">
    <location>
        <begin position="744"/>
        <end position="764"/>
    </location>
</feature>
<name>A0A1E3IAU0_9TREE</name>
<keyword evidence="3" id="KW-1133">Transmembrane helix</keyword>
<feature type="region of interest" description="Disordered" evidence="2">
    <location>
        <begin position="77"/>
        <end position="129"/>
    </location>
</feature>
<feature type="transmembrane region" description="Helical" evidence="3">
    <location>
        <begin position="30"/>
        <end position="50"/>
    </location>
</feature>
<feature type="region of interest" description="Disordered" evidence="2">
    <location>
        <begin position="639"/>
        <end position="712"/>
    </location>
</feature>
<dbReference type="OrthoDB" id="2575773at2759"/>
<feature type="compositionally biased region" description="Low complexity" evidence="2">
    <location>
        <begin position="267"/>
        <end position="276"/>
    </location>
</feature>
<dbReference type="VEuPathDB" id="FungiDB:L203_04604"/>
<sequence>MTRRAYFQHGHPVHSPALLPHSTLAFIASWQGQLLVCTLVLLLGAVYFFVRGPIEHYRQSRRERLAQEKEQELMAMETPVKEENQEEEKPALGAKDRGRERKKDMKRKKGVTKTSIASTDSSPSRPPPIVVPSLAHPCLATADADLVALESRIVNTAPLAATLTMRYVSTSDLSPCPSPDPSEKKENGYVKAEGFSIFPDDSYLPIANSKKKKKGKGTGSTGLLRNGTPNGENKYPRESLLMGKGDLKNEDMSKNVMEENTIDEVRSPSSSYPRPSRNSHRHTSSISNQPNLSLPKLREIVEDRDDTIEALRAEVGVSKAEEAKALDQLKRARENEERLKGEVERWRKAVKDGGEKRRENDLQARYSSLQKAYTTALHRLTHVESLLRDLGHSLPPSSPLQTPLSPHPHSTHFSSHPQSPIANMASSSPYLPNSGRSLSGGYWSAWPGLSGIGVGSGNITTLLHPNLYHSNPHNGSPATYRRTSSNYVALSSPNINTDANGSVALAGSAPTSAGLGLGDEVSLAGPLTPGLGEFRLGIDSGIMPIGQPNFTTSLAPPGSGAERRRKSIERSVLKNKIPPIVTSSSNGIGKENESGIEKRIEDKQEEVNGCKHEHATGHSALNHTPAATVAVTSADIDPDGELPVLNTGVSSSTSSPSSSLPPSIPSIPSDPDPTNPPDTVSDGGHPSSSTLSPSFEDMVTSLAPSPKNRTQLPMEPIFASLAHTPEQVEEMKRMREMAAAAARESERVEIQDSSSEKGIALLEL</sequence>
<evidence type="ECO:0000256" key="2">
    <source>
        <dbReference type="SAM" id="MobiDB-lite"/>
    </source>
</evidence>
<evidence type="ECO:0000313" key="4">
    <source>
        <dbReference type="EMBL" id="WVN87620.1"/>
    </source>
</evidence>
<feature type="region of interest" description="Disordered" evidence="2">
    <location>
        <begin position="208"/>
        <end position="296"/>
    </location>
</feature>
<dbReference type="EMBL" id="CP143786">
    <property type="protein sequence ID" value="WVN87620.1"/>
    <property type="molecule type" value="Genomic_DNA"/>
</dbReference>
<proteinExistence type="predicted"/>
<dbReference type="KEGG" id="cdep:91087014"/>
<protein>
    <submittedName>
        <fullName evidence="4">Uncharacterized protein</fullName>
    </submittedName>
</protein>
<dbReference type="RefSeq" id="XP_066068320.1">
    <property type="nucleotide sequence ID" value="XM_066212223.1"/>
</dbReference>
<keyword evidence="5" id="KW-1185">Reference proteome</keyword>